<evidence type="ECO:0000256" key="1">
    <source>
        <dbReference type="ARBA" id="ARBA00022723"/>
    </source>
</evidence>
<dbReference type="EMBL" id="JAWQEG010003349">
    <property type="protein sequence ID" value="KAK3866719.1"/>
    <property type="molecule type" value="Genomic_DNA"/>
</dbReference>
<feature type="compositionally biased region" description="Polar residues" evidence="6">
    <location>
        <begin position="231"/>
        <end position="247"/>
    </location>
</feature>
<dbReference type="GO" id="GO:0048513">
    <property type="term" value="P:animal organ development"/>
    <property type="evidence" value="ECO:0007669"/>
    <property type="project" value="UniProtKB-ARBA"/>
</dbReference>
<evidence type="ECO:0000313" key="9">
    <source>
        <dbReference type="EMBL" id="KAK3866719.1"/>
    </source>
</evidence>
<feature type="compositionally biased region" description="Polar residues" evidence="6">
    <location>
        <begin position="284"/>
        <end position="301"/>
    </location>
</feature>
<keyword evidence="2 5" id="KW-0863">Zinc-finger</keyword>
<dbReference type="Proteomes" id="UP001286313">
    <property type="component" value="Unassembled WGS sequence"/>
</dbReference>
<evidence type="ECO:0000259" key="7">
    <source>
        <dbReference type="PROSITE" id="PS50097"/>
    </source>
</evidence>
<dbReference type="InterPro" id="IPR011333">
    <property type="entry name" value="SKP1/BTB/POZ_sf"/>
</dbReference>
<keyword evidence="4" id="KW-0539">Nucleus</keyword>
<feature type="region of interest" description="Disordered" evidence="6">
    <location>
        <begin position="461"/>
        <end position="481"/>
    </location>
</feature>
<evidence type="ECO:0000256" key="5">
    <source>
        <dbReference type="PROSITE-ProRule" id="PRU00042"/>
    </source>
</evidence>
<dbReference type="InterPro" id="IPR036236">
    <property type="entry name" value="Znf_C2H2_sf"/>
</dbReference>
<dbReference type="PROSITE" id="PS50097">
    <property type="entry name" value="BTB"/>
    <property type="match status" value="1"/>
</dbReference>
<dbReference type="Pfam" id="PF00651">
    <property type="entry name" value="BTB"/>
    <property type="match status" value="1"/>
</dbReference>
<dbReference type="AlphaFoldDB" id="A0AAE1F4D0"/>
<dbReference type="Pfam" id="PF13909">
    <property type="entry name" value="zf-H2C2_5"/>
    <property type="match status" value="1"/>
</dbReference>
<keyword evidence="1" id="KW-0479">Metal-binding</keyword>
<dbReference type="PANTHER" id="PTHR23110">
    <property type="entry name" value="BTB DOMAIN TRANSCRIPTION FACTOR"/>
    <property type="match status" value="1"/>
</dbReference>
<accession>A0AAE1F4D0</accession>
<dbReference type="SUPFAM" id="SSF57667">
    <property type="entry name" value="beta-beta-alpha zinc fingers"/>
    <property type="match status" value="2"/>
</dbReference>
<feature type="domain" description="C2H2-type" evidence="8">
    <location>
        <begin position="384"/>
        <end position="411"/>
    </location>
</feature>
<feature type="region of interest" description="Disordered" evidence="6">
    <location>
        <begin position="277"/>
        <end position="331"/>
    </location>
</feature>
<feature type="domain" description="C2H2-type" evidence="8">
    <location>
        <begin position="412"/>
        <end position="439"/>
    </location>
</feature>
<sequence length="495" mass="54516">MKVKGKYTQKDTYTFMIMADGLLSLSWNNHSSTFCHMLSTVRGLEKYSDVTLACDGRFYPAHKLVLSTCSDYFHKMFERTPCKHPVIVIKDVESKDIEALLSYMYAGIVNVSQNDLAQLIKAAELLEIKGLAVPDEPPLISKRGSHTRSSSASPHRKRRKQEDRSSPGRHDATPSSSSPRPKIAFGQSASGRQQDRKGQKHEEEKKGKIRSCEDDTDEQQPLTDQGERQVRNSVESSENQADGLNNSIKEEKVELASDGDGGVGGYEYGMLLGGMQEEGEDQGSASTPFSTTEHSFHSNPGPSGLQGWSGVGNGGESSQGYGGDLSQDLQLGGHLGTQAQQLHQVVREDEEGSRGCERSGNRQVHGAMTNPAATVPKTSVAKKHQCPYCWYSTSVSISLQRHIRTHTGEKPFRCPYCPARTTRKASLLTHIQGHTGEKPLSCSFCPFTSRQKSNMSRHIKSHHLGNSSQREHTRKTGNEGVEDWDNVVANITDVL</sequence>
<evidence type="ECO:0000259" key="8">
    <source>
        <dbReference type="PROSITE" id="PS50157"/>
    </source>
</evidence>
<proteinExistence type="predicted"/>
<evidence type="ECO:0000256" key="6">
    <source>
        <dbReference type="SAM" id="MobiDB-lite"/>
    </source>
</evidence>
<dbReference type="GO" id="GO:0005634">
    <property type="term" value="C:nucleus"/>
    <property type="evidence" value="ECO:0007669"/>
    <property type="project" value="TreeGrafter"/>
</dbReference>
<keyword evidence="3" id="KW-0862">Zinc</keyword>
<dbReference type="Pfam" id="PF00096">
    <property type="entry name" value="zf-C2H2"/>
    <property type="match status" value="1"/>
</dbReference>
<feature type="compositionally biased region" description="Basic and acidic residues" evidence="6">
    <location>
        <begin position="193"/>
        <end position="213"/>
    </location>
</feature>
<dbReference type="SUPFAM" id="SSF54695">
    <property type="entry name" value="POZ domain"/>
    <property type="match status" value="1"/>
</dbReference>
<dbReference type="Gene3D" id="3.30.710.10">
    <property type="entry name" value="Potassium Channel Kv1.1, Chain A"/>
    <property type="match status" value="1"/>
</dbReference>
<organism evidence="9 10">
    <name type="scientific">Petrolisthes cinctipes</name>
    <name type="common">Flat porcelain crab</name>
    <dbReference type="NCBI Taxonomy" id="88211"/>
    <lineage>
        <taxon>Eukaryota</taxon>
        <taxon>Metazoa</taxon>
        <taxon>Ecdysozoa</taxon>
        <taxon>Arthropoda</taxon>
        <taxon>Crustacea</taxon>
        <taxon>Multicrustacea</taxon>
        <taxon>Malacostraca</taxon>
        <taxon>Eumalacostraca</taxon>
        <taxon>Eucarida</taxon>
        <taxon>Decapoda</taxon>
        <taxon>Pleocyemata</taxon>
        <taxon>Anomura</taxon>
        <taxon>Galatheoidea</taxon>
        <taxon>Porcellanidae</taxon>
        <taxon>Petrolisthes</taxon>
    </lineage>
</organism>
<evidence type="ECO:0000256" key="3">
    <source>
        <dbReference type="ARBA" id="ARBA00022833"/>
    </source>
</evidence>
<evidence type="ECO:0000256" key="4">
    <source>
        <dbReference type="ARBA" id="ARBA00023242"/>
    </source>
</evidence>
<dbReference type="GO" id="GO:0006357">
    <property type="term" value="P:regulation of transcription by RNA polymerase II"/>
    <property type="evidence" value="ECO:0007669"/>
    <property type="project" value="TreeGrafter"/>
</dbReference>
<dbReference type="SMART" id="SM00355">
    <property type="entry name" value="ZnF_C2H2"/>
    <property type="match status" value="3"/>
</dbReference>
<dbReference type="SMART" id="SM00225">
    <property type="entry name" value="BTB"/>
    <property type="match status" value="1"/>
</dbReference>
<feature type="compositionally biased region" description="Gly residues" evidence="6">
    <location>
        <begin position="307"/>
        <end position="323"/>
    </location>
</feature>
<feature type="region of interest" description="Disordered" evidence="6">
    <location>
        <begin position="135"/>
        <end position="262"/>
    </location>
</feature>
<dbReference type="Gene3D" id="3.30.160.60">
    <property type="entry name" value="Classic Zinc Finger"/>
    <property type="match status" value="3"/>
</dbReference>
<reference evidence="9" key="1">
    <citation type="submission" date="2023-10" db="EMBL/GenBank/DDBJ databases">
        <title>Genome assemblies of two species of porcelain crab, Petrolisthes cinctipes and Petrolisthes manimaculis (Anomura: Porcellanidae).</title>
        <authorList>
            <person name="Angst P."/>
        </authorList>
    </citation>
    <scope>NUCLEOTIDE SEQUENCE</scope>
    <source>
        <strain evidence="9">PB745_01</strain>
        <tissue evidence="9">Gill</tissue>
    </source>
</reference>
<feature type="region of interest" description="Disordered" evidence="6">
    <location>
        <begin position="344"/>
        <end position="364"/>
    </location>
</feature>
<protein>
    <submittedName>
        <fullName evidence="9">Uncharacterized protein</fullName>
    </submittedName>
</protein>
<dbReference type="InterPro" id="IPR051095">
    <property type="entry name" value="Dros_DevTransReg"/>
</dbReference>
<dbReference type="PANTHER" id="PTHR23110:SF98">
    <property type="entry name" value="PRE-LOLA-G, ISOFORM C-RELATED"/>
    <property type="match status" value="1"/>
</dbReference>
<dbReference type="GO" id="GO:0008270">
    <property type="term" value="F:zinc ion binding"/>
    <property type="evidence" value="ECO:0007669"/>
    <property type="project" value="UniProtKB-KW"/>
</dbReference>
<dbReference type="InterPro" id="IPR000210">
    <property type="entry name" value="BTB/POZ_dom"/>
</dbReference>
<dbReference type="GO" id="GO:0003006">
    <property type="term" value="P:developmental process involved in reproduction"/>
    <property type="evidence" value="ECO:0007669"/>
    <property type="project" value="UniProtKB-ARBA"/>
</dbReference>
<dbReference type="GO" id="GO:0048666">
    <property type="term" value="P:neuron development"/>
    <property type="evidence" value="ECO:0007669"/>
    <property type="project" value="UniProtKB-ARBA"/>
</dbReference>
<feature type="compositionally biased region" description="Basic and acidic residues" evidence="6">
    <location>
        <begin position="160"/>
        <end position="172"/>
    </location>
</feature>
<dbReference type="InterPro" id="IPR013087">
    <property type="entry name" value="Znf_C2H2_type"/>
</dbReference>
<dbReference type="CDD" id="cd18315">
    <property type="entry name" value="BTB_POZ_BAB-like"/>
    <property type="match status" value="1"/>
</dbReference>
<evidence type="ECO:0000256" key="2">
    <source>
        <dbReference type="ARBA" id="ARBA00022771"/>
    </source>
</evidence>
<name>A0AAE1F4D0_PETCI</name>
<dbReference type="PROSITE" id="PS50157">
    <property type="entry name" value="ZINC_FINGER_C2H2_2"/>
    <property type="match status" value="2"/>
</dbReference>
<keyword evidence="10" id="KW-1185">Reference proteome</keyword>
<evidence type="ECO:0000313" key="10">
    <source>
        <dbReference type="Proteomes" id="UP001286313"/>
    </source>
</evidence>
<comment type="caution">
    <text evidence="9">The sequence shown here is derived from an EMBL/GenBank/DDBJ whole genome shotgun (WGS) entry which is preliminary data.</text>
</comment>
<feature type="domain" description="BTB" evidence="7">
    <location>
        <begin position="48"/>
        <end position="113"/>
    </location>
</feature>
<gene>
    <name evidence="9" type="ORF">Pcinc_027757</name>
</gene>
<dbReference type="FunFam" id="3.30.160.60:FF:002343">
    <property type="entry name" value="Zinc finger protein 33A"/>
    <property type="match status" value="1"/>
</dbReference>